<dbReference type="AlphaFoldDB" id="A0A5E4PI16"/>
<dbReference type="KEGG" id="asip:AQUSIP_12620"/>
<gene>
    <name evidence="2" type="ORF">AQUSIP_12620</name>
</gene>
<protein>
    <recommendedName>
        <fullName evidence="1">DUF6948 domain-containing protein</fullName>
    </recommendedName>
</protein>
<sequence length="97" mass="11048">MLEKKYVIVRTYSAGVFAGELESRNGQEIILTNARRLWYWDGASSLSELAMHGVSKPLNCKFPCEVDRIELLQVIEILDVTEKAKKSIKGVPIWTQH</sequence>
<evidence type="ECO:0000313" key="2">
    <source>
        <dbReference type="EMBL" id="VVC75961.1"/>
    </source>
</evidence>
<name>A0A5E4PI16_9COXI</name>
<dbReference type="RefSeq" id="WP_148339224.1">
    <property type="nucleotide sequence ID" value="NZ_LR699119.1"/>
</dbReference>
<dbReference type="OrthoDB" id="7066390at2"/>
<evidence type="ECO:0000259" key="1">
    <source>
        <dbReference type="Pfam" id="PF22253"/>
    </source>
</evidence>
<dbReference type="InterPro" id="IPR054226">
    <property type="entry name" value="DUF6948"/>
</dbReference>
<proteinExistence type="predicted"/>
<dbReference type="EMBL" id="LR699119">
    <property type="protein sequence ID" value="VVC75961.1"/>
    <property type="molecule type" value="Genomic_DNA"/>
</dbReference>
<organism evidence="2 3">
    <name type="scientific">Aquicella siphonis</name>
    <dbReference type="NCBI Taxonomy" id="254247"/>
    <lineage>
        <taxon>Bacteria</taxon>
        <taxon>Pseudomonadati</taxon>
        <taxon>Pseudomonadota</taxon>
        <taxon>Gammaproteobacteria</taxon>
        <taxon>Legionellales</taxon>
        <taxon>Coxiellaceae</taxon>
        <taxon>Aquicella</taxon>
    </lineage>
</organism>
<evidence type="ECO:0000313" key="3">
    <source>
        <dbReference type="Proteomes" id="UP000324194"/>
    </source>
</evidence>
<dbReference type="Proteomes" id="UP000324194">
    <property type="component" value="Chromosome 1"/>
</dbReference>
<dbReference type="Pfam" id="PF22253">
    <property type="entry name" value="DUF6948"/>
    <property type="match status" value="1"/>
</dbReference>
<accession>A0A5E4PI16</accession>
<feature type="domain" description="DUF6948" evidence="1">
    <location>
        <begin position="4"/>
        <end position="88"/>
    </location>
</feature>
<reference evidence="2 3" key="1">
    <citation type="submission" date="2019-08" db="EMBL/GenBank/DDBJ databases">
        <authorList>
            <person name="Guy L."/>
        </authorList>
    </citation>
    <scope>NUCLEOTIDE SEQUENCE [LARGE SCALE GENOMIC DNA]</scope>
    <source>
        <strain evidence="2 3">SGT-108</strain>
    </source>
</reference>
<keyword evidence="3" id="KW-1185">Reference proteome</keyword>